<organism evidence="1 2">
    <name type="scientific">Meloidogyne enterolobii</name>
    <name type="common">Root-knot nematode worm</name>
    <name type="synonym">Meloidogyne mayaguensis</name>
    <dbReference type="NCBI Taxonomy" id="390850"/>
    <lineage>
        <taxon>Eukaryota</taxon>
        <taxon>Metazoa</taxon>
        <taxon>Ecdysozoa</taxon>
        <taxon>Nematoda</taxon>
        <taxon>Chromadorea</taxon>
        <taxon>Rhabditida</taxon>
        <taxon>Tylenchina</taxon>
        <taxon>Tylenchomorpha</taxon>
        <taxon>Tylenchoidea</taxon>
        <taxon>Meloidogynidae</taxon>
        <taxon>Meloidogyninae</taxon>
        <taxon>Meloidogyne</taxon>
    </lineage>
</organism>
<protein>
    <submittedName>
        <fullName evidence="1">Uncharacterized protein</fullName>
    </submittedName>
</protein>
<reference evidence="1" key="1">
    <citation type="submission" date="2023-11" db="EMBL/GenBank/DDBJ databases">
        <authorList>
            <person name="Poullet M."/>
        </authorList>
    </citation>
    <scope>NUCLEOTIDE SEQUENCE</scope>
    <source>
        <strain evidence="1">E1834</strain>
    </source>
</reference>
<accession>A0ACB0XYL4</accession>
<gene>
    <name evidence="1" type="ORF">MENTE1834_LOCUS5187</name>
</gene>
<evidence type="ECO:0000313" key="2">
    <source>
        <dbReference type="Proteomes" id="UP001497535"/>
    </source>
</evidence>
<comment type="caution">
    <text evidence="1">The sequence shown here is derived from an EMBL/GenBank/DDBJ whole genome shotgun (WGS) entry which is preliminary data.</text>
</comment>
<dbReference type="EMBL" id="CAVMJV010000004">
    <property type="protein sequence ID" value="CAK5023410.1"/>
    <property type="molecule type" value="Genomic_DNA"/>
</dbReference>
<evidence type="ECO:0000313" key="1">
    <source>
        <dbReference type="EMBL" id="CAK5023410.1"/>
    </source>
</evidence>
<dbReference type="Proteomes" id="UP001497535">
    <property type="component" value="Unassembled WGS sequence"/>
</dbReference>
<keyword evidence="2" id="KW-1185">Reference proteome</keyword>
<proteinExistence type="predicted"/>
<name>A0ACB0XYL4_MELEN</name>
<sequence>MSFLGILIVTIIFSWFFVWFLRKYERVKCLIDKIQGPTALPIIGNLHQFRLNPDEFFEQAQGVGYMFREQKGLRMARIWLGPLPFVIIFGAEESEPILSSNKVLHKLYQYSFLSAWIGDGLLISKPNKWRPRRKLLTPTFHYDILKDFMPIFNRHARTLCSKFDKLIGSKDFNDIFHTISLCTLDIICEAALGVNIDAQRTETDYLNAVFKIKRIIQDRIIRPQYYLEILFNLFGDGKEQKRCVKALHDFTGNAILARKQMMDKAGGIQKMLEKKAEDGGGIRLALLDLMLDMHSRNEIDLEGIQEEVDTFTFEGHDTTSAALNWFVHSMGHNQAIQAKLQQELDEVLGPDLDRDIAFDDFAELKYVDACLKETLRLYPSVPLIARQLTEDVKIKDFTLPAGTGAVIVASMVHRDTNYWENPEIFNPERFVNGDYLKHPYCYIPFSAGARNCIGQRFALMEEKTLVANIFRRFNVYPKLRTDQMRVASELIIRPMYGNYVKLERRKFGEYIGKK</sequence>